<dbReference type="InParanoid" id="W2SEH2"/>
<dbReference type="VEuPathDB" id="FungiDB:HMPREF1541_00597"/>
<dbReference type="Proteomes" id="UP000030752">
    <property type="component" value="Unassembled WGS sequence"/>
</dbReference>
<dbReference type="AlphaFoldDB" id="W2SEH2"/>
<feature type="compositionally biased region" description="Low complexity" evidence="7">
    <location>
        <begin position="160"/>
        <end position="170"/>
    </location>
</feature>
<dbReference type="STRING" id="1220924.W2SEH2"/>
<keyword evidence="5" id="KW-1133">Transmembrane helix</keyword>
<dbReference type="RefSeq" id="XP_008711125.1">
    <property type="nucleotide sequence ID" value="XM_008712903.1"/>
</dbReference>
<dbReference type="PANTHER" id="PTHR24089">
    <property type="entry name" value="SOLUTE CARRIER FAMILY 25"/>
    <property type="match status" value="1"/>
</dbReference>
<keyword evidence="4" id="KW-0496">Mitochondrion</keyword>
<sequence>MEAPRQGPNPLRPYYIPPSIGETVAPAANATASASKAPASSSSFTFPDIDYSEYIPDGSPSVTGSLKSLLDQAVWKYTSVLMAQPFEVAKVILQVRVAQESDLDEPSRSRQSSTSGAHFHEAELEDSSDEEPNFFTNNSQFGPSTPSPPRGRRGRPPPTRTTSQRSTGPSKTSGSLELRNSHSLLDALSSLSSNSGALSIWRATNTTFIHTILSRTLETFFRSFLAALFGVAEQDVLIASSSSIPDSSVLSSIAPTATVLIATAAASLSALVLAPVDAARTRLILTPSTDEPRTLLGTLRTLSPSYLIPAHLIPITVLTSSIPTFLSNVTPFFLRSYLGLDPAMNSASWSVATFASSALDLSIKFPLETVLRRAQIVTWTAPSVSPPRSASKHKAVNTVVPVPQSYRGVLPTMWGIVRDEGYSESQKDKTAALMGKAPRRKRKGQGVQGLYRGWRVGLWGLVGIWGTGFVGGLQGSVEAGAGVNAHAGKF</sequence>
<name>W2SEH2_CYPE1</name>
<evidence type="ECO:0000256" key="4">
    <source>
        <dbReference type="ARBA" id="ARBA00022792"/>
    </source>
</evidence>
<dbReference type="eggNOG" id="ENOG502RQI2">
    <property type="taxonomic scope" value="Eukaryota"/>
</dbReference>
<feature type="region of interest" description="Disordered" evidence="7">
    <location>
        <begin position="99"/>
        <end position="176"/>
    </location>
</feature>
<dbReference type="InterPro" id="IPR023395">
    <property type="entry name" value="MCP_dom_sf"/>
</dbReference>
<gene>
    <name evidence="8" type="ORF">HMPREF1541_00597</name>
</gene>
<dbReference type="GO" id="GO:0031966">
    <property type="term" value="C:mitochondrial membrane"/>
    <property type="evidence" value="ECO:0007669"/>
    <property type="project" value="UniProtKB-SubCell"/>
</dbReference>
<keyword evidence="3" id="KW-0677">Repeat</keyword>
<evidence type="ECO:0000256" key="3">
    <source>
        <dbReference type="ARBA" id="ARBA00022737"/>
    </source>
</evidence>
<keyword evidence="4" id="KW-0999">Mitochondrion inner membrane</keyword>
<dbReference type="FunCoup" id="W2SEH2">
    <property type="interactions" value="18"/>
</dbReference>
<keyword evidence="6" id="KW-0472">Membrane</keyword>
<dbReference type="EMBL" id="KB822711">
    <property type="protein sequence ID" value="ETN46413.1"/>
    <property type="molecule type" value="Genomic_DNA"/>
</dbReference>
<dbReference type="HOGENOM" id="CLU_029376_1_0_1"/>
<evidence type="ECO:0000313" key="9">
    <source>
        <dbReference type="Proteomes" id="UP000030752"/>
    </source>
</evidence>
<feature type="compositionally biased region" description="Acidic residues" evidence="7">
    <location>
        <begin position="123"/>
        <end position="132"/>
    </location>
</feature>
<evidence type="ECO:0000256" key="6">
    <source>
        <dbReference type="ARBA" id="ARBA00023136"/>
    </source>
</evidence>
<evidence type="ECO:0000256" key="5">
    <source>
        <dbReference type="ARBA" id="ARBA00022989"/>
    </source>
</evidence>
<evidence type="ECO:0000256" key="7">
    <source>
        <dbReference type="SAM" id="MobiDB-lite"/>
    </source>
</evidence>
<evidence type="ECO:0008006" key="10">
    <source>
        <dbReference type="Google" id="ProtNLM"/>
    </source>
</evidence>
<proteinExistence type="predicted"/>
<evidence type="ECO:0000256" key="1">
    <source>
        <dbReference type="ARBA" id="ARBA00004325"/>
    </source>
</evidence>
<dbReference type="GeneID" id="19967936"/>
<evidence type="ECO:0000256" key="2">
    <source>
        <dbReference type="ARBA" id="ARBA00022692"/>
    </source>
</evidence>
<dbReference type="OrthoDB" id="77989at2759"/>
<protein>
    <recommendedName>
        <fullName evidence="10">Mitochondrial fusion protein</fullName>
    </recommendedName>
</protein>
<keyword evidence="9" id="KW-1185">Reference proteome</keyword>
<keyword evidence="2" id="KW-0812">Transmembrane</keyword>
<comment type="subcellular location">
    <subcellularLocation>
        <location evidence="1">Mitochondrion membrane</location>
    </subcellularLocation>
</comment>
<dbReference type="SUPFAM" id="SSF103506">
    <property type="entry name" value="Mitochondrial carrier"/>
    <property type="match status" value="1"/>
</dbReference>
<accession>W2SEH2</accession>
<reference evidence="8 9" key="1">
    <citation type="submission" date="2013-03" db="EMBL/GenBank/DDBJ databases">
        <title>The Genome Sequence of Phialophora europaea CBS 101466.</title>
        <authorList>
            <consortium name="The Broad Institute Genomics Platform"/>
            <person name="Cuomo C."/>
            <person name="de Hoog S."/>
            <person name="Gorbushina A."/>
            <person name="Walker B."/>
            <person name="Young S.K."/>
            <person name="Zeng Q."/>
            <person name="Gargeya S."/>
            <person name="Fitzgerald M."/>
            <person name="Haas B."/>
            <person name="Abouelleil A."/>
            <person name="Allen A.W."/>
            <person name="Alvarado L."/>
            <person name="Arachchi H.M."/>
            <person name="Berlin A.M."/>
            <person name="Chapman S.B."/>
            <person name="Gainer-Dewar J."/>
            <person name="Goldberg J."/>
            <person name="Griggs A."/>
            <person name="Gujja S."/>
            <person name="Hansen M."/>
            <person name="Howarth C."/>
            <person name="Imamovic A."/>
            <person name="Ireland A."/>
            <person name="Larimer J."/>
            <person name="McCowan C."/>
            <person name="Murphy C."/>
            <person name="Pearson M."/>
            <person name="Poon T.W."/>
            <person name="Priest M."/>
            <person name="Roberts A."/>
            <person name="Saif S."/>
            <person name="Shea T."/>
            <person name="Sisk P."/>
            <person name="Sykes S."/>
            <person name="Wortman J."/>
            <person name="Nusbaum C."/>
            <person name="Birren B."/>
        </authorList>
    </citation>
    <scope>NUCLEOTIDE SEQUENCE [LARGE SCALE GENOMIC DNA]</scope>
    <source>
        <strain evidence="8 9">CBS 101466</strain>
    </source>
</reference>
<dbReference type="Gene3D" id="1.50.40.10">
    <property type="entry name" value="Mitochondrial carrier domain"/>
    <property type="match status" value="1"/>
</dbReference>
<evidence type="ECO:0000313" key="8">
    <source>
        <dbReference type="EMBL" id="ETN46413.1"/>
    </source>
</evidence>
<organism evidence="8 9">
    <name type="scientific">Cyphellophora europaea (strain CBS 101466)</name>
    <name type="common">Phialophora europaea</name>
    <dbReference type="NCBI Taxonomy" id="1220924"/>
    <lineage>
        <taxon>Eukaryota</taxon>
        <taxon>Fungi</taxon>
        <taxon>Dikarya</taxon>
        <taxon>Ascomycota</taxon>
        <taxon>Pezizomycotina</taxon>
        <taxon>Eurotiomycetes</taxon>
        <taxon>Chaetothyriomycetidae</taxon>
        <taxon>Chaetothyriales</taxon>
        <taxon>Cyphellophoraceae</taxon>
        <taxon>Cyphellophora</taxon>
    </lineage>
</organism>